<feature type="region of interest" description="Disordered" evidence="3">
    <location>
        <begin position="82"/>
        <end position="123"/>
    </location>
</feature>
<dbReference type="Gene3D" id="3.50.50.60">
    <property type="entry name" value="FAD/NAD(P)-binding domain"/>
    <property type="match status" value="1"/>
</dbReference>
<feature type="compositionally biased region" description="Polar residues" evidence="3">
    <location>
        <begin position="107"/>
        <end position="118"/>
    </location>
</feature>
<evidence type="ECO:0000256" key="2">
    <source>
        <dbReference type="ARBA" id="ARBA00022468"/>
    </source>
</evidence>
<evidence type="ECO:0000313" key="4">
    <source>
        <dbReference type="EMBL" id="THH18428.1"/>
    </source>
</evidence>
<dbReference type="PANTHER" id="PTHR11787">
    <property type="entry name" value="RAB GDP-DISSOCIATION INHIBITOR"/>
    <property type="match status" value="1"/>
</dbReference>
<evidence type="ECO:0000313" key="5">
    <source>
        <dbReference type="Proteomes" id="UP000310158"/>
    </source>
</evidence>
<dbReference type="Gene3D" id="3.30.519.10">
    <property type="entry name" value="Guanine Nucleotide Dissociation Inhibitor, domain 2"/>
    <property type="match status" value="1"/>
</dbReference>
<dbReference type="GO" id="GO:0007264">
    <property type="term" value="P:small GTPase-mediated signal transduction"/>
    <property type="evidence" value="ECO:0007669"/>
    <property type="project" value="InterPro"/>
</dbReference>
<feature type="region of interest" description="Disordered" evidence="3">
    <location>
        <begin position="190"/>
        <end position="236"/>
    </location>
</feature>
<dbReference type="Pfam" id="PF00996">
    <property type="entry name" value="GDI"/>
    <property type="match status" value="1"/>
</dbReference>
<dbReference type="EMBL" id="SGPL01000076">
    <property type="protein sequence ID" value="THH18428.1"/>
    <property type="molecule type" value="Genomic_DNA"/>
</dbReference>
<dbReference type="FunFam" id="3.50.50.60:FF:000158">
    <property type="entry name" value="Rab GDP dissociation inhibitor"/>
    <property type="match status" value="1"/>
</dbReference>
<dbReference type="InterPro" id="IPR036188">
    <property type="entry name" value="FAD/NAD-bd_sf"/>
</dbReference>
<feature type="non-terminal residue" evidence="4">
    <location>
        <position position="844"/>
    </location>
</feature>
<dbReference type="InterPro" id="IPR018203">
    <property type="entry name" value="GDP_dissociation_inhibitor"/>
</dbReference>
<dbReference type="Gene3D" id="1.10.405.10">
    <property type="entry name" value="Guanine Nucleotide Dissociation Inhibitor, domain 1"/>
    <property type="match status" value="1"/>
</dbReference>
<reference evidence="4 5" key="1">
    <citation type="submission" date="2019-02" db="EMBL/GenBank/DDBJ databases">
        <title>Genome sequencing of the rare red list fungi Bondarzewia mesenterica.</title>
        <authorList>
            <person name="Buettner E."/>
            <person name="Kellner H."/>
        </authorList>
    </citation>
    <scope>NUCLEOTIDE SEQUENCE [LARGE SCALE GENOMIC DNA]</scope>
    <source>
        <strain evidence="4 5">DSM 108281</strain>
    </source>
</reference>
<feature type="compositionally biased region" description="Polar residues" evidence="3">
    <location>
        <begin position="251"/>
        <end position="260"/>
    </location>
</feature>
<sequence>MDPPNQTNNIGPAPALAQGNVPLANTAMANHLPFQQNQVQGVFPQNTQAQAHALQTAQALAMLAFPFPSYLAQSQANAYWNGAGQQQAQQPTPSSSRLPNGVPMTGMNGQPQNPSTPVGRSPKDEDLLVNALHASSGKGLSYRQAIESLDGASPWVNNYPAAIWKDFYLENVHRINGLVSILSDGHMKSAKKPASNVASPSSSHQAPGATLASRPLPTSATTQRMGRQTHTGSGSIAGVLNQRRVSYLETQIPSTPSLTPVSRKRTITSQSTSVHPSTTNSKRTSGPVIIPDCPTREPSPPAVIEILAPGRYGNRNAFTAEDKDYFIKFVMWALKCDPTLRKAQICSKLAEKASHHSEGSWFSLFTTIALAEEVYAAGRGRPLRKFHVSDVDDSGVDIKAESELNDDESSGSSEHASSDIDEDGLESTDDDGVMGEAGSSFTATDTRMLSKCISCIPNWGDMLYRDRWFRVHLELPQRTERAWPAYYHRHEKNILKRARKYAKRREKRLAQQQSAQAESSTKRKAHFEDQGDSTPGAKRPKVDGSSALQRWRICGYPAQPPPRAEAESIVIASRYGLTTSAHSFNSTMDEEYDVIVLGTGLTECILSGLLSVEGKKVLHMDRNDYYGGDSASLNLTQLYRKFRNDQAPPTNLGRDRDYAVDLIPKFIIASGELTKILVHTDVTRYLEFKQIAGSYVYRDGRISKVPKPKKFFEFLQGWKDEDPATHQGVDLDKDSMKSIYEKFGLEPGTQDFIGHAMALYLDDEYINKSARPTYERIVLYTSSMARYGKSPYIYPLYGLGELPQSFARLSAIYGGTYMLDKQIDEIVIDADGKFVGVRSGAETV</sequence>
<gene>
    <name evidence="4" type="ORF">EW146_g2549</name>
</gene>
<organism evidence="4 5">
    <name type="scientific">Bondarzewia mesenterica</name>
    <dbReference type="NCBI Taxonomy" id="1095465"/>
    <lineage>
        <taxon>Eukaryota</taxon>
        <taxon>Fungi</taxon>
        <taxon>Dikarya</taxon>
        <taxon>Basidiomycota</taxon>
        <taxon>Agaricomycotina</taxon>
        <taxon>Agaricomycetes</taxon>
        <taxon>Russulales</taxon>
        <taxon>Bondarzewiaceae</taxon>
        <taxon>Bondarzewia</taxon>
    </lineage>
</organism>
<dbReference type="InterPro" id="IPR000806">
    <property type="entry name" value="RabGDI"/>
</dbReference>
<protein>
    <recommendedName>
        <fullName evidence="6">Rab GDP dissociation inhibitor</fullName>
    </recommendedName>
</protein>
<dbReference type="GO" id="GO:0005737">
    <property type="term" value="C:cytoplasm"/>
    <property type="evidence" value="ECO:0007669"/>
    <property type="project" value="TreeGrafter"/>
</dbReference>
<accession>A0A4S4M253</accession>
<feature type="region of interest" description="Disordered" evidence="3">
    <location>
        <begin position="251"/>
        <end position="295"/>
    </location>
</feature>
<feature type="region of interest" description="Disordered" evidence="3">
    <location>
        <begin position="501"/>
        <end position="544"/>
    </location>
</feature>
<feature type="compositionally biased region" description="Acidic residues" evidence="3">
    <location>
        <begin position="419"/>
        <end position="433"/>
    </location>
</feature>
<keyword evidence="2" id="KW-0343">GTPase activation</keyword>
<dbReference type="Proteomes" id="UP000310158">
    <property type="component" value="Unassembled WGS sequence"/>
</dbReference>
<feature type="compositionally biased region" description="Low complexity" evidence="3">
    <location>
        <begin position="510"/>
        <end position="519"/>
    </location>
</feature>
<feature type="compositionally biased region" description="Polar residues" evidence="3">
    <location>
        <begin position="267"/>
        <end position="284"/>
    </location>
</feature>
<feature type="compositionally biased region" description="Polar residues" evidence="3">
    <location>
        <begin position="196"/>
        <end position="205"/>
    </location>
</feature>
<dbReference type="OrthoDB" id="9446342at2759"/>
<feature type="compositionally biased region" description="Polar residues" evidence="3">
    <location>
        <begin position="216"/>
        <end position="234"/>
    </location>
</feature>
<evidence type="ECO:0008006" key="6">
    <source>
        <dbReference type="Google" id="ProtNLM"/>
    </source>
</evidence>
<evidence type="ECO:0000256" key="1">
    <source>
        <dbReference type="ARBA" id="ARBA00005593"/>
    </source>
</evidence>
<evidence type="ECO:0000256" key="3">
    <source>
        <dbReference type="SAM" id="MobiDB-lite"/>
    </source>
</evidence>
<dbReference type="PRINTS" id="PR00892">
    <property type="entry name" value="RABGDI"/>
</dbReference>
<dbReference type="GO" id="GO:0016192">
    <property type="term" value="P:vesicle-mediated transport"/>
    <property type="evidence" value="ECO:0007669"/>
    <property type="project" value="TreeGrafter"/>
</dbReference>
<dbReference type="GO" id="GO:0005096">
    <property type="term" value="F:GTPase activator activity"/>
    <property type="evidence" value="ECO:0007669"/>
    <property type="project" value="UniProtKB-KW"/>
</dbReference>
<dbReference type="PRINTS" id="PR00891">
    <property type="entry name" value="RABGDIREP"/>
</dbReference>
<dbReference type="SUPFAM" id="SSF51905">
    <property type="entry name" value="FAD/NAD(P)-binding domain"/>
    <property type="match status" value="1"/>
</dbReference>
<name>A0A4S4M253_9AGAM</name>
<feature type="region of interest" description="Disordered" evidence="3">
    <location>
        <begin position="401"/>
        <end position="439"/>
    </location>
</feature>
<proteinExistence type="inferred from homology"/>
<comment type="similarity">
    <text evidence="1">Belongs to the Rab GDI family.</text>
</comment>
<comment type="caution">
    <text evidence="4">The sequence shown here is derived from an EMBL/GenBank/DDBJ whole genome shotgun (WGS) entry which is preliminary data.</text>
</comment>
<dbReference type="GO" id="GO:0015031">
    <property type="term" value="P:protein transport"/>
    <property type="evidence" value="ECO:0007669"/>
    <property type="project" value="InterPro"/>
</dbReference>
<dbReference type="GO" id="GO:0005093">
    <property type="term" value="F:Rab GDP-dissociation inhibitor activity"/>
    <property type="evidence" value="ECO:0007669"/>
    <property type="project" value="InterPro"/>
</dbReference>
<keyword evidence="5" id="KW-1185">Reference proteome</keyword>
<dbReference type="PANTHER" id="PTHR11787:SF8">
    <property type="entry name" value="RAB GDP DISSOCIATION INHIBITOR"/>
    <property type="match status" value="1"/>
</dbReference>
<dbReference type="AlphaFoldDB" id="A0A4S4M253"/>